<name>A0A1D9Q284_SCLS1</name>
<dbReference type="InterPro" id="IPR054414">
    <property type="entry name" value="Ccdc124/Oxs1_C"/>
</dbReference>
<evidence type="ECO:0000259" key="5">
    <source>
        <dbReference type="Pfam" id="PF22048"/>
    </source>
</evidence>
<evidence type="ECO:0000313" key="7">
    <source>
        <dbReference type="Proteomes" id="UP000177798"/>
    </source>
</evidence>
<gene>
    <name evidence="6" type="ORF">sscle_04g038280</name>
</gene>
<evidence type="ECO:0000256" key="3">
    <source>
        <dbReference type="SAM" id="MobiDB-lite"/>
    </source>
</evidence>
<reference evidence="7" key="1">
    <citation type="journal article" date="2017" name="Genome Biol. Evol.">
        <title>The complete genome sequence of the phytopathogenic fungus Sclerotinia sclerotiorum reveals insights into the genome architecture of broad host range pathogens.</title>
        <authorList>
            <person name="Derbyshire M."/>
            <person name="Denton-Giles M."/>
            <person name="Hegedus D."/>
            <person name="Seifbarghy S."/>
            <person name="Rollins J."/>
            <person name="van Kan J."/>
            <person name="Seidl M.F."/>
            <person name="Faino L."/>
            <person name="Mbengue M."/>
            <person name="Navaud O."/>
            <person name="Raffaele S."/>
            <person name="Hammond-Kosack K."/>
            <person name="Heard S."/>
            <person name="Oliver R."/>
        </authorList>
    </citation>
    <scope>NUCLEOTIDE SEQUENCE [LARGE SCALE GENOMIC DNA]</scope>
    <source>
        <strain evidence="7">ATCC 18683 / 1980 / Ss-1</strain>
    </source>
</reference>
<organism evidence="6 7">
    <name type="scientific">Sclerotinia sclerotiorum (strain ATCC 18683 / 1980 / Ss-1)</name>
    <name type="common">White mold</name>
    <name type="synonym">Whetzelinia sclerotiorum</name>
    <dbReference type="NCBI Taxonomy" id="665079"/>
    <lineage>
        <taxon>Eukaryota</taxon>
        <taxon>Fungi</taxon>
        <taxon>Dikarya</taxon>
        <taxon>Ascomycota</taxon>
        <taxon>Pezizomycotina</taxon>
        <taxon>Leotiomycetes</taxon>
        <taxon>Helotiales</taxon>
        <taxon>Sclerotiniaceae</taxon>
        <taxon>Sclerotinia</taxon>
    </lineage>
</organism>
<proteinExistence type="inferred from homology"/>
<sequence length="226" mass="24416">MAKKQAAGENSRKAAGNAKKAEVAAAKAAVENNKKAQAEAEEWNKGAKSNSKAEAAAAKKAEADRKKAEKDALLKAEEADTPSGPKNSKKAEKKPAVKRGLDLSQLDDSPTSASPKSALNASGIDNALDALALTSNTKEKVDRHPERRFKAAYAEFEERRLAEMDNDGSGAGLRKNQRQERIRKEFEKSPLNPFNQVTGNYDSTKDELEEIRQGVKANVEARLAGN</sequence>
<keyword evidence="2" id="KW-0175">Coiled coil</keyword>
<evidence type="ECO:0000256" key="2">
    <source>
        <dbReference type="ARBA" id="ARBA00023054"/>
    </source>
</evidence>
<dbReference type="Pfam" id="PF22048">
    <property type="entry name" value="LSO1_2-like"/>
    <property type="match status" value="1"/>
</dbReference>
<dbReference type="GO" id="GO:0006366">
    <property type="term" value="P:transcription by RNA polymerase II"/>
    <property type="evidence" value="ECO:0007669"/>
    <property type="project" value="EnsemblFungi"/>
</dbReference>
<dbReference type="AlphaFoldDB" id="A0A1D9Q284"/>
<feature type="region of interest" description="Disordered" evidence="3">
    <location>
        <begin position="1"/>
        <end position="122"/>
    </location>
</feature>
<feature type="compositionally biased region" description="Basic and acidic residues" evidence="3">
    <location>
        <begin position="89"/>
        <end position="101"/>
    </location>
</feature>
<feature type="compositionally biased region" description="Low complexity" evidence="3">
    <location>
        <begin position="13"/>
        <end position="31"/>
    </location>
</feature>
<feature type="compositionally biased region" description="Basic and acidic residues" evidence="3">
    <location>
        <begin position="57"/>
        <end position="78"/>
    </location>
</feature>
<accession>A0A1D9Q284</accession>
<dbReference type="GO" id="GO:0003713">
    <property type="term" value="F:transcription coactivator activity"/>
    <property type="evidence" value="ECO:0007669"/>
    <property type="project" value="EnsemblFungi"/>
</dbReference>
<feature type="compositionally biased region" description="Polar residues" evidence="3">
    <location>
        <begin position="192"/>
        <end position="202"/>
    </location>
</feature>
<dbReference type="OMA" id="FEERMMP"/>
<feature type="domain" description="LSO1/LSO2" evidence="5">
    <location>
        <begin position="11"/>
        <end position="78"/>
    </location>
</feature>
<dbReference type="KEGG" id="ssl:SS1G_02937"/>
<dbReference type="GO" id="GO:0005634">
    <property type="term" value="C:nucleus"/>
    <property type="evidence" value="ECO:0007669"/>
    <property type="project" value="EnsemblFungi"/>
</dbReference>
<dbReference type="PANTHER" id="PTHR21680">
    <property type="entry name" value="COILED-COIL DOMAIN-CONTAINING PROTEIN 124"/>
    <property type="match status" value="1"/>
</dbReference>
<dbReference type="Proteomes" id="UP000177798">
    <property type="component" value="Chromosome 4"/>
</dbReference>
<dbReference type="InterPro" id="IPR054413">
    <property type="entry name" value="LSO1/2"/>
</dbReference>
<feature type="region of interest" description="Disordered" evidence="3">
    <location>
        <begin position="163"/>
        <end position="202"/>
    </location>
</feature>
<dbReference type="GO" id="GO:0034599">
    <property type="term" value="P:cellular response to oxidative stress"/>
    <property type="evidence" value="ECO:0007669"/>
    <property type="project" value="EnsemblFungi"/>
</dbReference>
<evidence type="ECO:0000256" key="1">
    <source>
        <dbReference type="ARBA" id="ARBA00008296"/>
    </source>
</evidence>
<evidence type="ECO:0000259" key="4">
    <source>
        <dbReference type="Pfam" id="PF06244"/>
    </source>
</evidence>
<dbReference type="OrthoDB" id="76412at2759"/>
<feature type="compositionally biased region" description="Basic and acidic residues" evidence="3">
    <location>
        <begin position="32"/>
        <end position="45"/>
    </location>
</feature>
<protein>
    <recommendedName>
        <fullName evidence="8">DUF1014 domain protein</fullName>
    </recommendedName>
</protein>
<dbReference type="GO" id="GO:0005737">
    <property type="term" value="C:cytoplasm"/>
    <property type="evidence" value="ECO:0007669"/>
    <property type="project" value="EnsemblFungi"/>
</dbReference>
<dbReference type="InterPro" id="IPR010422">
    <property type="entry name" value="Ccdc124/Oxs1"/>
</dbReference>
<evidence type="ECO:0008006" key="8">
    <source>
        <dbReference type="Google" id="ProtNLM"/>
    </source>
</evidence>
<evidence type="ECO:0000313" key="6">
    <source>
        <dbReference type="EMBL" id="APA09058.1"/>
    </source>
</evidence>
<dbReference type="VEuPathDB" id="FungiDB:sscle_04g038280"/>
<dbReference type="PANTHER" id="PTHR21680:SF0">
    <property type="entry name" value="COILED-COIL DOMAIN-CONTAINING PROTEIN 124"/>
    <property type="match status" value="1"/>
</dbReference>
<feature type="compositionally biased region" description="Basic and acidic residues" evidence="3">
    <location>
        <begin position="177"/>
        <end position="188"/>
    </location>
</feature>
<comment type="similarity">
    <text evidence="1">Belongs to the CCDC124 family.</text>
</comment>
<feature type="compositionally biased region" description="Polar residues" evidence="3">
    <location>
        <begin position="106"/>
        <end position="120"/>
    </location>
</feature>
<dbReference type="Pfam" id="PF06244">
    <property type="entry name" value="Ccdc124"/>
    <property type="match status" value="1"/>
</dbReference>
<dbReference type="RefSeq" id="XP_001596714.1">
    <property type="nucleotide sequence ID" value="XM_001596664.1"/>
</dbReference>
<feature type="domain" description="Coiled-coil" evidence="4">
    <location>
        <begin position="116"/>
        <end position="196"/>
    </location>
</feature>
<dbReference type="EMBL" id="CP017817">
    <property type="protein sequence ID" value="APA09058.1"/>
    <property type="molecule type" value="Genomic_DNA"/>
</dbReference>